<protein>
    <recommendedName>
        <fullName evidence="2">Superoxide dismutase [Cu-Zn]</fullName>
        <ecNumber evidence="2">1.15.1.1</ecNumber>
    </recommendedName>
</protein>
<sequence length="173" mass="17537">MKTLPVLTLLTAAIVATGCASYGSGPTAEAVMQPTAGNTTNGVVSFKQSGDKVLVSARITGLSPGLHGFHIHEKGDCSAPDGMSTGGHFNPDGKKHGAPGHSEHHGGDFGNLSADSNGNATLNLTTSQITLDPNAANSIIGKGLIVHADPDDFVTQPTGNSGKRLSCGVIRLK</sequence>
<dbReference type="PROSITE" id="PS00087">
    <property type="entry name" value="SOD_CU_ZN_1"/>
    <property type="match status" value="1"/>
</dbReference>
<feature type="compositionally biased region" description="Basic and acidic residues" evidence="3">
    <location>
        <begin position="91"/>
        <end position="107"/>
    </location>
</feature>
<organism evidence="6 7">
    <name type="scientific">Herminiimonas contaminans</name>
    <dbReference type="NCBI Taxonomy" id="1111140"/>
    <lineage>
        <taxon>Bacteria</taxon>
        <taxon>Pseudomonadati</taxon>
        <taxon>Pseudomonadota</taxon>
        <taxon>Betaproteobacteria</taxon>
        <taxon>Burkholderiales</taxon>
        <taxon>Oxalobacteraceae</taxon>
        <taxon>Herminiimonas</taxon>
    </lineage>
</organism>
<feature type="chain" id="PRO_5045835404" description="Superoxide dismutase [Cu-Zn]" evidence="4">
    <location>
        <begin position="23"/>
        <end position="173"/>
    </location>
</feature>
<dbReference type="PANTHER" id="PTHR10003">
    <property type="entry name" value="SUPEROXIDE DISMUTASE CU-ZN -RELATED"/>
    <property type="match status" value="1"/>
</dbReference>
<dbReference type="InterPro" id="IPR001424">
    <property type="entry name" value="SOD_Cu_Zn_dom"/>
</dbReference>
<feature type="domain" description="Superoxide dismutase copper/zinc binding" evidence="5">
    <location>
        <begin position="41"/>
        <end position="170"/>
    </location>
</feature>
<evidence type="ECO:0000259" key="5">
    <source>
        <dbReference type="Pfam" id="PF00080"/>
    </source>
</evidence>
<dbReference type="Proteomes" id="UP000657372">
    <property type="component" value="Unassembled WGS sequence"/>
</dbReference>
<keyword evidence="7" id="KW-1185">Reference proteome</keyword>
<dbReference type="PROSITE" id="PS51257">
    <property type="entry name" value="PROKAR_LIPOPROTEIN"/>
    <property type="match status" value="1"/>
</dbReference>
<evidence type="ECO:0000313" key="6">
    <source>
        <dbReference type="EMBL" id="MBF8178786.1"/>
    </source>
</evidence>
<dbReference type="InterPro" id="IPR024134">
    <property type="entry name" value="SOD_Cu/Zn_/chaperone"/>
</dbReference>
<dbReference type="EC" id="1.15.1.1" evidence="2"/>
<evidence type="ECO:0000256" key="2">
    <source>
        <dbReference type="RuleBase" id="RU000393"/>
    </source>
</evidence>
<proteinExistence type="inferred from homology"/>
<dbReference type="SUPFAM" id="SSF49329">
    <property type="entry name" value="Cu,Zn superoxide dismutase-like"/>
    <property type="match status" value="1"/>
</dbReference>
<accession>A0ABS0EVB2</accession>
<gene>
    <name evidence="6" type="ORF">IXC47_13945</name>
</gene>
<evidence type="ECO:0000256" key="1">
    <source>
        <dbReference type="ARBA" id="ARBA00010457"/>
    </source>
</evidence>
<dbReference type="InterPro" id="IPR036423">
    <property type="entry name" value="SOD-like_Cu/Zn_dom_sf"/>
</dbReference>
<dbReference type="PRINTS" id="PR00068">
    <property type="entry name" value="CUZNDISMTASE"/>
</dbReference>
<dbReference type="RefSeq" id="WP_195876003.1">
    <property type="nucleotide sequence ID" value="NZ_JADOEL010000012.1"/>
</dbReference>
<dbReference type="InterPro" id="IPR018152">
    <property type="entry name" value="SOD_Cu/Zn_BS"/>
</dbReference>
<keyword evidence="2" id="KW-0186">Copper</keyword>
<evidence type="ECO:0000256" key="3">
    <source>
        <dbReference type="SAM" id="MobiDB-lite"/>
    </source>
</evidence>
<comment type="cofactor">
    <cofactor evidence="2">
        <name>Zn(2+)</name>
        <dbReference type="ChEBI" id="CHEBI:29105"/>
    </cofactor>
    <text evidence="2">Binds 1 zinc ion per subunit.</text>
</comment>
<dbReference type="PROSITE" id="PS00332">
    <property type="entry name" value="SOD_CU_ZN_2"/>
    <property type="match status" value="1"/>
</dbReference>
<comment type="caution">
    <text evidence="6">The sequence shown here is derived from an EMBL/GenBank/DDBJ whole genome shotgun (WGS) entry which is preliminary data.</text>
</comment>
<keyword evidence="2" id="KW-0862">Zinc</keyword>
<evidence type="ECO:0000313" key="7">
    <source>
        <dbReference type="Proteomes" id="UP000657372"/>
    </source>
</evidence>
<keyword evidence="2" id="KW-0560">Oxidoreductase</keyword>
<dbReference type="Gene3D" id="2.60.40.200">
    <property type="entry name" value="Superoxide dismutase, copper/zinc binding domain"/>
    <property type="match status" value="1"/>
</dbReference>
<feature type="signal peptide" evidence="4">
    <location>
        <begin position="1"/>
        <end position="22"/>
    </location>
</feature>
<evidence type="ECO:0000256" key="4">
    <source>
        <dbReference type="SAM" id="SignalP"/>
    </source>
</evidence>
<comment type="similarity">
    <text evidence="1 2">Belongs to the Cu-Zn superoxide dismutase family.</text>
</comment>
<comment type="function">
    <text evidence="2">Destroys radicals which are normally produced within the cells and which are toxic to biological systems.</text>
</comment>
<keyword evidence="4" id="KW-0732">Signal</keyword>
<feature type="region of interest" description="Disordered" evidence="3">
    <location>
        <begin position="78"/>
        <end position="114"/>
    </location>
</feature>
<dbReference type="CDD" id="cd00305">
    <property type="entry name" value="Cu-Zn_Superoxide_Dismutase"/>
    <property type="match status" value="1"/>
</dbReference>
<reference evidence="6 7" key="1">
    <citation type="submission" date="2020-11" db="EMBL/GenBank/DDBJ databases">
        <title>WGS of Herminiimonas contaminans strain Marseille-Q4544 isolated from planarians Schmidtea mediterranea.</title>
        <authorList>
            <person name="Kangale L."/>
        </authorList>
    </citation>
    <scope>NUCLEOTIDE SEQUENCE [LARGE SCALE GENOMIC DNA]</scope>
    <source>
        <strain evidence="6 7">Marseille-Q4544</strain>
    </source>
</reference>
<name>A0ABS0EVB2_9BURK</name>
<dbReference type="EMBL" id="JADOEL010000012">
    <property type="protein sequence ID" value="MBF8178786.1"/>
    <property type="molecule type" value="Genomic_DNA"/>
</dbReference>
<dbReference type="Pfam" id="PF00080">
    <property type="entry name" value="Sod_Cu"/>
    <property type="match status" value="1"/>
</dbReference>
<comment type="cofactor">
    <cofactor evidence="2">
        <name>Cu cation</name>
        <dbReference type="ChEBI" id="CHEBI:23378"/>
    </cofactor>
    <text evidence="2">Binds 1 copper ion per subunit.</text>
</comment>
<keyword evidence="2" id="KW-0479">Metal-binding</keyword>
<comment type="catalytic activity">
    <reaction evidence="2">
        <text>2 superoxide + 2 H(+) = H2O2 + O2</text>
        <dbReference type="Rhea" id="RHEA:20696"/>
        <dbReference type="ChEBI" id="CHEBI:15378"/>
        <dbReference type="ChEBI" id="CHEBI:15379"/>
        <dbReference type="ChEBI" id="CHEBI:16240"/>
        <dbReference type="ChEBI" id="CHEBI:18421"/>
        <dbReference type="EC" id="1.15.1.1"/>
    </reaction>
</comment>